<dbReference type="Proteomes" id="UP000037035">
    <property type="component" value="Unassembled WGS sequence"/>
</dbReference>
<gene>
    <name evidence="2" type="ORF">VP01_2734g2</name>
</gene>
<evidence type="ECO:0000313" key="3">
    <source>
        <dbReference type="Proteomes" id="UP000037035"/>
    </source>
</evidence>
<dbReference type="OrthoDB" id="2505053at2759"/>
<dbReference type="VEuPathDB" id="FungiDB:VP01_2734g2"/>
<sequence length="132" mass="13949">MNAFFYALMSLAIAATNVSAIGETMTCTTYSASPKGFACNDRPDIVCTEGCKTFVTSSQCKFDKYPKKPTTSELCTVGFGSTSATTKSNLFLPHFAVCLCITGQGSFSCTGKSTGSAKCYGCVAYNKIPWAS</sequence>
<organism evidence="2 3">
    <name type="scientific">Puccinia sorghi</name>
    <dbReference type="NCBI Taxonomy" id="27349"/>
    <lineage>
        <taxon>Eukaryota</taxon>
        <taxon>Fungi</taxon>
        <taxon>Dikarya</taxon>
        <taxon>Basidiomycota</taxon>
        <taxon>Pucciniomycotina</taxon>
        <taxon>Pucciniomycetes</taxon>
        <taxon>Pucciniales</taxon>
        <taxon>Pucciniaceae</taxon>
        <taxon>Puccinia</taxon>
    </lineage>
</organism>
<accession>A0A0L6V370</accession>
<reference evidence="2 3" key="1">
    <citation type="submission" date="2015-08" db="EMBL/GenBank/DDBJ databases">
        <title>Next Generation Sequencing and Analysis of the Genome of Puccinia sorghi L Schw, the Causal Agent of Maize Common Rust.</title>
        <authorList>
            <person name="Rochi L."/>
            <person name="Burguener G."/>
            <person name="Darino M."/>
            <person name="Turjanski A."/>
            <person name="Kreff E."/>
            <person name="Dieguez M.J."/>
            <person name="Sacco F."/>
        </authorList>
    </citation>
    <scope>NUCLEOTIDE SEQUENCE [LARGE SCALE GENOMIC DNA]</scope>
    <source>
        <strain evidence="2 3">RO10H11247</strain>
    </source>
</reference>
<keyword evidence="1" id="KW-0732">Signal</keyword>
<keyword evidence="3" id="KW-1185">Reference proteome</keyword>
<comment type="caution">
    <text evidence="2">The sequence shown here is derived from an EMBL/GenBank/DDBJ whole genome shotgun (WGS) entry which is preliminary data.</text>
</comment>
<feature type="signal peptide" evidence="1">
    <location>
        <begin position="1"/>
        <end position="20"/>
    </location>
</feature>
<evidence type="ECO:0000256" key="1">
    <source>
        <dbReference type="SAM" id="SignalP"/>
    </source>
</evidence>
<evidence type="ECO:0000313" key="2">
    <source>
        <dbReference type="EMBL" id="KNZ55228.1"/>
    </source>
</evidence>
<proteinExistence type="predicted"/>
<protein>
    <submittedName>
        <fullName evidence="2">Uncharacterized protein</fullName>
    </submittedName>
</protein>
<dbReference type="AlphaFoldDB" id="A0A0L6V370"/>
<dbReference type="EMBL" id="LAVV01007651">
    <property type="protein sequence ID" value="KNZ55228.1"/>
    <property type="molecule type" value="Genomic_DNA"/>
</dbReference>
<name>A0A0L6V370_9BASI</name>
<feature type="chain" id="PRO_5005568167" evidence="1">
    <location>
        <begin position="21"/>
        <end position="132"/>
    </location>
</feature>